<evidence type="ECO:0000259" key="7">
    <source>
        <dbReference type="PROSITE" id="PS51362"/>
    </source>
</evidence>
<dbReference type="InterPro" id="IPR029034">
    <property type="entry name" value="Cystine-knot_cytokine"/>
</dbReference>
<dbReference type="PANTHER" id="PTHR11848:SF119">
    <property type="entry name" value="TGF-BETA FAMILY PROFILE DOMAIN-CONTAINING PROTEIN"/>
    <property type="match status" value="1"/>
</dbReference>
<feature type="region of interest" description="Disordered" evidence="5">
    <location>
        <begin position="50"/>
        <end position="86"/>
    </location>
</feature>
<keyword evidence="4" id="KW-0339">Growth factor</keyword>
<dbReference type="EMBL" id="CAKKLH010000025">
    <property type="protein sequence ID" value="CAH0099865.1"/>
    <property type="molecule type" value="Genomic_DNA"/>
</dbReference>
<gene>
    <name evidence="8" type="ORF">DGAL_LOCUS2023</name>
</gene>
<dbReference type="PANTHER" id="PTHR11848">
    <property type="entry name" value="TGF-BETA FAMILY"/>
    <property type="match status" value="1"/>
</dbReference>
<dbReference type="GO" id="GO:0008083">
    <property type="term" value="F:growth factor activity"/>
    <property type="evidence" value="ECO:0007669"/>
    <property type="project" value="UniProtKB-KW"/>
</dbReference>
<dbReference type="OrthoDB" id="5949851at2759"/>
<feature type="compositionally biased region" description="Gly residues" evidence="5">
    <location>
        <begin position="415"/>
        <end position="426"/>
    </location>
</feature>
<dbReference type="Proteomes" id="UP000789390">
    <property type="component" value="Unassembled WGS sequence"/>
</dbReference>
<evidence type="ECO:0000256" key="4">
    <source>
        <dbReference type="RuleBase" id="RU000354"/>
    </source>
</evidence>
<feature type="compositionally biased region" description="Polar residues" evidence="5">
    <location>
        <begin position="51"/>
        <end position="71"/>
    </location>
</feature>
<proteinExistence type="inferred from homology"/>
<comment type="caution">
    <text evidence="8">The sequence shown here is derived from an EMBL/GenBank/DDBJ whole genome shotgun (WGS) entry which is preliminary data.</text>
</comment>
<dbReference type="GO" id="GO:0005125">
    <property type="term" value="F:cytokine activity"/>
    <property type="evidence" value="ECO:0007669"/>
    <property type="project" value="TreeGrafter"/>
</dbReference>
<dbReference type="PROSITE" id="PS51362">
    <property type="entry name" value="TGF_BETA_2"/>
    <property type="match status" value="1"/>
</dbReference>
<feature type="compositionally biased region" description="Low complexity" evidence="5">
    <location>
        <begin position="373"/>
        <end position="387"/>
    </location>
</feature>
<evidence type="ECO:0000256" key="3">
    <source>
        <dbReference type="ARBA" id="ARBA00022525"/>
    </source>
</evidence>
<evidence type="ECO:0000313" key="9">
    <source>
        <dbReference type="Proteomes" id="UP000789390"/>
    </source>
</evidence>
<evidence type="ECO:0000256" key="5">
    <source>
        <dbReference type="SAM" id="MobiDB-lite"/>
    </source>
</evidence>
<organism evidence="8 9">
    <name type="scientific">Daphnia galeata</name>
    <dbReference type="NCBI Taxonomy" id="27404"/>
    <lineage>
        <taxon>Eukaryota</taxon>
        <taxon>Metazoa</taxon>
        <taxon>Ecdysozoa</taxon>
        <taxon>Arthropoda</taxon>
        <taxon>Crustacea</taxon>
        <taxon>Branchiopoda</taxon>
        <taxon>Diplostraca</taxon>
        <taxon>Cladocera</taxon>
        <taxon>Anomopoda</taxon>
        <taxon>Daphniidae</taxon>
        <taxon>Daphnia</taxon>
    </lineage>
</organism>
<evidence type="ECO:0000256" key="2">
    <source>
        <dbReference type="ARBA" id="ARBA00006656"/>
    </source>
</evidence>
<dbReference type="AlphaFoldDB" id="A0A8J2RDU3"/>
<sequence>MANHCHMYQHGNQGLRGMGFILSAVIVIFVWGVVCSGCAAYTIRNHHLNSHRQSNNKGQQQLINNNNSDGTSMDDAETTSPTDELDIDRFYFPTDEGLREFQQILLRELGLTKVPDLSKVNITRDEYDRQRHQLLNYFDEDDTADEYRQFNVNQEEEDERRETIILNHRDVGAIRRHVESRGVAWKLRFRAPYSGDGTSRLEAESSHPLELHWSSDRSQHTNSIRMKNLFRSLRSWKLHVRIESDRSRHVVVIGPNDLLDSLDDRNSGNRASNNNSIKPDLGARGQLLNDWLNELNNLNSNQLVVDGDHVLTVSVVCHGRDCHSLRHWRLSAQLRLVQVSSSSSSSSSGVQAEEEEDSSGGRVKRHIGKKNAVKNNNKNNSNNNNSSNKKRMAPQPKDILLGQYSSGPTNKKGVKGPGAAGPGKSGGSDCSSSNSKKSKKCCPHSLKINFRQLPGFDWILEPSEIDIFMCKGDCHYAQFTSQHQHAVSNPASNHALFQGYLHTINKRLVPKLCCTPSKLDSVQVVHYDQENPAQLTTTKWEGAIVKECACA</sequence>
<protein>
    <recommendedName>
        <fullName evidence="7">TGF-beta family profile domain-containing protein</fullName>
    </recommendedName>
</protein>
<dbReference type="InterPro" id="IPR015615">
    <property type="entry name" value="TGF-beta-rel"/>
</dbReference>
<dbReference type="GO" id="GO:0005615">
    <property type="term" value="C:extracellular space"/>
    <property type="evidence" value="ECO:0007669"/>
    <property type="project" value="TreeGrafter"/>
</dbReference>
<keyword evidence="3" id="KW-0964">Secreted</keyword>
<dbReference type="CDD" id="cd13755">
    <property type="entry name" value="TGF_beta_maverick"/>
    <property type="match status" value="1"/>
</dbReference>
<keyword evidence="9" id="KW-1185">Reference proteome</keyword>
<dbReference type="SMART" id="SM00204">
    <property type="entry name" value="TGFB"/>
    <property type="match status" value="1"/>
</dbReference>
<evidence type="ECO:0000313" key="8">
    <source>
        <dbReference type="EMBL" id="CAH0099865.1"/>
    </source>
</evidence>
<dbReference type="Gene3D" id="2.10.90.10">
    <property type="entry name" value="Cystine-knot cytokines"/>
    <property type="match status" value="1"/>
</dbReference>
<feature type="compositionally biased region" description="Basic residues" evidence="5">
    <location>
        <begin position="362"/>
        <end position="372"/>
    </location>
</feature>
<reference evidence="8" key="1">
    <citation type="submission" date="2021-11" db="EMBL/GenBank/DDBJ databases">
        <authorList>
            <person name="Schell T."/>
        </authorList>
    </citation>
    <scope>NUCLEOTIDE SEQUENCE</scope>
    <source>
        <strain evidence="8">M5</strain>
    </source>
</reference>
<comment type="subcellular location">
    <subcellularLocation>
        <location evidence="1">Secreted</location>
    </subcellularLocation>
</comment>
<keyword evidence="6" id="KW-0812">Transmembrane</keyword>
<evidence type="ECO:0000256" key="6">
    <source>
        <dbReference type="SAM" id="Phobius"/>
    </source>
</evidence>
<feature type="region of interest" description="Disordered" evidence="5">
    <location>
        <begin position="340"/>
        <end position="441"/>
    </location>
</feature>
<comment type="similarity">
    <text evidence="2 4">Belongs to the TGF-beta family.</text>
</comment>
<dbReference type="InterPro" id="IPR001839">
    <property type="entry name" value="TGF-b_C"/>
</dbReference>
<evidence type="ECO:0000256" key="1">
    <source>
        <dbReference type="ARBA" id="ARBA00004613"/>
    </source>
</evidence>
<dbReference type="SUPFAM" id="SSF57501">
    <property type="entry name" value="Cystine-knot cytokines"/>
    <property type="match status" value="1"/>
</dbReference>
<keyword evidence="6" id="KW-1133">Transmembrane helix</keyword>
<name>A0A8J2RDU3_9CRUS</name>
<accession>A0A8J2RDU3</accession>
<keyword evidence="6" id="KW-0472">Membrane</keyword>
<feature type="transmembrane region" description="Helical" evidence="6">
    <location>
        <begin position="20"/>
        <end position="43"/>
    </location>
</feature>
<feature type="domain" description="TGF-beta family profile" evidence="7">
    <location>
        <begin position="421"/>
        <end position="551"/>
    </location>
</feature>
<dbReference type="Pfam" id="PF00019">
    <property type="entry name" value="TGF_beta"/>
    <property type="match status" value="1"/>
</dbReference>